<protein>
    <submittedName>
        <fullName evidence="1">Diacylglycerol O-acyltransferase tgs1</fullName>
    </submittedName>
</protein>
<dbReference type="GO" id="GO:0071164">
    <property type="term" value="F:RNA cap trimethylguanosine synthase activity"/>
    <property type="evidence" value="ECO:0007669"/>
    <property type="project" value="TreeGrafter"/>
</dbReference>
<keyword evidence="2" id="KW-1185">Reference proteome</keyword>
<accession>A0AAF0DG64</accession>
<dbReference type="EMBL" id="CP120628">
    <property type="protein sequence ID" value="WEW58044.1"/>
    <property type="molecule type" value="Genomic_DNA"/>
</dbReference>
<reference evidence="1" key="1">
    <citation type="submission" date="2023-03" db="EMBL/GenBank/DDBJ databases">
        <title>Emydomyces testavorans Genome Sequence.</title>
        <authorList>
            <person name="Hoyer L."/>
        </authorList>
    </citation>
    <scope>NUCLEOTIDE SEQUENCE</scope>
    <source>
        <strain evidence="1">16-2883</strain>
    </source>
</reference>
<dbReference type="Gene3D" id="3.40.50.150">
    <property type="entry name" value="Vaccinia Virus protein VP39"/>
    <property type="match status" value="1"/>
</dbReference>
<dbReference type="GO" id="GO:0005634">
    <property type="term" value="C:nucleus"/>
    <property type="evidence" value="ECO:0007669"/>
    <property type="project" value="TreeGrafter"/>
</dbReference>
<gene>
    <name evidence="1" type="primary">tgs1_1</name>
    <name evidence="1" type="ORF">PRK78_003511</name>
</gene>
<proteinExistence type="predicted"/>
<dbReference type="PANTHER" id="PTHR14741:SF32">
    <property type="entry name" value="TRIMETHYLGUANOSINE SYNTHASE"/>
    <property type="match status" value="1"/>
</dbReference>
<evidence type="ECO:0000313" key="1">
    <source>
        <dbReference type="EMBL" id="WEW58044.1"/>
    </source>
</evidence>
<name>A0AAF0DG64_9EURO</name>
<organism evidence="1 2">
    <name type="scientific">Emydomyces testavorans</name>
    <dbReference type="NCBI Taxonomy" id="2070801"/>
    <lineage>
        <taxon>Eukaryota</taxon>
        <taxon>Fungi</taxon>
        <taxon>Dikarya</taxon>
        <taxon>Ascomycota</taxon>
        <taxon>Pezizomycotina</taxon>
        <taxon>Eurotiomycetes</taxon>
        <taxon>Eurotiomycetidae</taxon>
        <taxon>Onygenales</taxon>
        <taxon>Nannizziopsiaceae</taxon>
        <taxon>Emydomyces</taxon>
    </lineage>
</organism>
<dbReference type="Proteomes" id="UP001219355">
    <property type="component" value="Chromosome 2"/>
</dbReference>
<dbReference type="AlphaFoldDB" id="A0AAF0DG64"/>
<dbReference type="PANTHER" id="PTHR14741">
    <property type="entry name" value="S-ADENOSYLMETHIONINE-DEPENDENT METHYLTRANSFERASE RELATED"/>
    <property type="match status" value="1"/>
</dbReference>
<sequence>MTAEGEEPPAEVKHYSNRGEVPWDIQNYWAQRYNIFSKYDDGIWLTDEAWFGVTPEPVAKYVDIKDYTM</sequence>
<dbReference type="InterPro" id="IPR029063">
    <property type="entry name" value="SAM-dependent_MTases_sf"/>
</dbReference>
<evidence type="ECO:0000313" key="2">
    <source>
        <dbReference type="Proteomes" id="UP001219355"/>
    </source>
</evidence>